<dbReference type="Proteomes" id="UP000015354">
    <property type="component" value="Unassembled WGS sequence"/>
</dbReference>
<organism evidence="1 2">
    <name type="scientific">Strigomonas culicis</name>
    <dbReference type="NCBI Taxonomy" id="28005"/>
    <lineage>
        <taxon>Eukaryota</taxon>
        <taxon>Discoba</taxon>
        <taxon>Euglenozoa</taxon>
        <taxon>Kinetoplastea</taxon>
        <taxon>Metakinetoplastina</taxon>
        <taxon>Trypanosomatida</taxon>
        <taxon>Trypanosomatidae</taxon>
        <taxon>Strigomonadinae</taxon>
        <taxon>Strigomonas</taxon>
    </lineage>
</organism>
<evidence type="ECO:0000313" key="1">
    <source>
        <dbReference type="EMBL" id="EPY24558.1"/>
    </source>
</evidence>
<dbReference type="OrthoDB" id="271579at2759"/>
<accession>S9U6M4</accession>
<comment type="caution">
    <text evidence="1">The sequence shown here is derived from an EMBL/GenBank/DDBJ whole genome shotgun (WGS) entry which is preliminary data.</text>
</comment>
<name>S9U6M4_9TRYP</name>
<keyword evidence="2" id="KW-1185">Reference proteome</keyword>
<dbReference type="EMBL" id="ATMH01007120">
    <property type="protein sequence ID" value="EPY24558.1"/>
    <property type="molecule type" value="Genomic_DNA"/>
</dbReference>
<proteinExistence type="predicted"/>
<gene>
    <name evidence="1" type="ORF">STCU_07120</name>
</gene>
<reference evidence="1 2" key="1">
    <citation type="journal article" date="2013" name="PLoS ONE">
        <title>Predicting the Proteins of Angomonas deanei, Strigomonas culicis and Their Respective Endosymbionts Reveals New Aspects of the Trypanosomatidae Family.</title>
        <authorList>
            <person name="Motta M.C."/>
            <person name="Martins A.C."/>
            <person name="de Souza S.S."/>
            <person name="Catta-Preta C.M."/>
            <person name="Silva R."/>
            <person name="Klein C.C."/>
            <person name="de Almeida L.G."/>
            <person name="de Lima Cunha O."/>
            <person name="Ciapina L.P."/>
            <person name="Brocchi M."/>
            <person name="Colabardini A.C."/>
            <person name="de Araujo Lima B."/>
            <person name="Machado C.R."/>
            <person name="de Almeida Soares C.M."/>
            <person name="Probst C.M."/>
            <person name="de Menezes C.B."/>
            <person name="Thompson C.E."/>
            <person name="Bartholomeu D.C."/>
            <person name="Gradia D.F."/>
            <person name="Pavoni D.P."/>
            <person name="Grisard E.C."/>
            <person name="Fantinatti-Garboggini F."/>
            <person name="Marchini F.K."/>
            <person name="Rodrigues-Luiz G.F."/>
            <person name="Wagner G."/>
            <person name="Goldman G.H."/>
            <person name="Fietto J.L."/>
            <person name="Elias M.C."/>
            <person name="Goldman M.H."/>
            <person name="Sagot M.F."/>
            <person name="Pereira M."/>
            <person name="Stoco P.H."/>
            <person name="de Mendonca-Neto R.P."/>
            <person name="Teixeira S.M."/>
            <person name="Maciel T.E."/>
            <person name="de Oliveira Mendes T.A."/>
            <person name="Urmenyi T.P."/>
            <person name="de Souza W."/>
            <person name="Schenkman S."/>
            <person name="de Vasconcelos A.T."/>
        </authorList>
    </citation>
    <scope>NUCLEOTIDE SEQUENCE [LARGE SCALE GENOMIC DNA]</scope>
</reference>
<sequence>MEKSLVHTLFRRSLRVATIAEKANAGHIVKDRWAEFIPRKVLVHRDDGLPQIVRRCFEAPVTRDSHSQAFAFLKEAQGSVLTIELLSLWEEVAREMEFDLLCSLALMSAASQLAEKDTYEAGTLRPLVQTYTQFLEDRVVQAREQVSGHFAKNGVTVLSVKEAIEQIQKEQQFERQDTLAGYFTLQGLLEEGKASEYVLNLFLCLVFSGGHAECTLVGVDLVFRWLRLSTAKKQNLIFATWSYGAFERKNMEKFIKSVDSQWFKKQETPLQNRKNIICALLKRQLSLLANGATSASKERQVSICKEQLLFLLAV</sequence>
<evidence type="ECO:0000313" key="2">
    <source>
        <dbReference type="Proteomes" id="UP000015354"/>
    </source>
</evidence>
<dbReference type="AlphaFoldDB" id="S9U6M4"/>
<protein>
    <submittedName>
        <fullName evidence="1">Uncharacterized protein</fullName>
    </submittedName>
</protein>